<organism evidence="3 4">
    <name type="scientific">Marasmius crinis-equi</name>
    <dbReference type="NCBI Taxonomy" id="585013"/>
    <lineage>
        <taxon>Eukaryota</taxon>
        <taxon>Fungi</taxon>
        <taxon>Dikarya</taxon>
        <taxon>Basidiomycota</taxon>
        <taxon>Agaricomycotina</taxon>
        <taxon>Agaricomycetes</taxon>
        <taxon>Agaricomycetidae</taxon>
        <taxon>Agaricales</taxon>
        <taxon>Marasmiineae</taxon>
        <taxon>Marasmiaceae</taxon>
        <taxon>Marasmius</taxon>
    </lineage>
</organism>
<sequence length="338" mass="37209">MNEVRIGHAAAGASGNFRRGNQRRVRGERDFANAEAGNSKEASRPSNPGQSEKRPPRPTHFLSLPLGQYPELRDNVGKFQDALLRLDGTPSAIKGLHQSIIINPRRLHLTLGVMALQKPSEGQDGSDTTPRKTVESALNLLHSLQPQLLKEGPVQIPLRRLGAFENKKGARVLWVSPIEHSEDGETSEEKENREKLARVCNLVHRAFRDAGYLTDQRPLKLHCTLINTSHRKPSSKRHVLFSYDDILVSQALRDINVFSAVKPSARVAEAEPSSLKEVTVVSEELLQSTAEGASMERLIQVDMGSYTVPDIQLCVMGSHGREGGEYISVGGISLADQN</sequence>
<dbReference type="SUPFAM" id="SSF55144">
    <property type="entry name" value="LigT-like"/>
    <property type="match status" value="1"/>
</dbReference>
<dbReference type="InterPro" id="IPR009210">
    <property type="entry name" value="ASCC1"/>
</dbReference>
<dbReference type="Proteomes" id="UP001465976">
    <property type="component" value="Unassembled WGS sequence"/>
</dbReference>
<feature type="region of interest" description="Disordered" evidence="1">
    <location>
        <begin position="1"/>
        <end position="67"/>
    </location>
</feature>
<protein>
    <recommendedName>
        <fullName evidence="2">A-kinase anchor protein 7-like phosphoesterase domain-containing protein</fullName>
    </recommendedName>
</protein>
<dbReference type="EMBL" id="JBAHYK010000063">
    <property type="protein sequence ID" value="KAL0579344.1"/>
    <property type="molecule type" value="Genomic_DNA"/>
</dbReference>
<gene>
    <name evidence="3" type="ORF">V5O48_002677</name>
</gene>
<dbReference type="InterPro" id="IPR009097">
    <property type="entry name" value="Cyclic_Pdiesterase"/>
</dbReference>
<evidence type="ECO:0000313" key="3">
    <source>
        <dbReference type="EMBL" id="KAL0579344.1"/>
    </source>
</evidence>
<evidence type="ECO:0000313" key="4">
    <source>
        <dbReference type="Proteomes" id="UP001465976"/>
    </source>
</evidence>
<proteinExistence type="predicted"/>
<feature type="domain" description="A-kinase anchor protein 7-like phosphoesterase" evidence="2">
    <location>
        <begin position="58"/>
        <end position="333"/>
    </location>
</feature>
<accession>A0ABR3FVK1</accession>
<evidence type="ECO:0000256" key="1">
    <source>
        <dbReference type="SAM" id="MobiDB-lite"/>
    </source>
</evidence>
<dbReference type="PANTHER" id="PTHR13360">
    <property type="entry name" value="ACTIVATING SIGNAL COINTEGRATOR 1 COMPLEX SUBUNIT 1"/>
    <property type="match status" value="1"/>
</dbReference>
<dbReference type="InterPro" id="IPR019510">
    <property type="entry name" value="AKAP7-like_phosphoesterase"/>
</dbReference>
<evidence type="ECO:0000259" key="2">
    <source>
        <dbReference type="Pfam" id="PF10469"/>
    </source>
</evidence>
<comment type="caution">
    <text evidence="3">The sequence shown here is derived from an EMBL/GenBank/DDBJ whole genome shotgun (WGS) entry which is preliminary data.</text>
</comment>
<dbReference type="Pfam" id="PF10469">
    <property type="entry name" value="AKAP7_NLS"/>
    <property type="match status" value="1"/>
</dbReference>
<dbReference type="Gene3D" id="3.90.1140.10">
    <property type="entry name" value="Cyclic phosphodiesterase"/>
    <property type="match status" value="1"/>
</dbReference>
<keyword evidence="4" id="KW-1185">Reference proteome</keyword>
<reference evidence="3 4" key="1">
    <citation type="submission" date="2024-02" db="EMBL/GenBank/DDBJ databases">
        <title>A draft genome for the cacao thread blight pathogen Marasmius crinis-equi.</title>
        <authorList>
            <person name="Cohen S.P."/>
            <person name="Baruah I.K."/>
            <person name="Amoako-Attah I."/>
            <person name="Bukari Y."/>
            <person name="Meinhardt L.W."/>
            <person name="Bailey B.A."/>
        </authorList>
    </citation>
    <scope>NUCLEOTIDE SEQUENCE [LARGE SCALE GENOMIC DNA]</scope>
    <source>
        <strain evidence="3 4">GH-76</strain>
    </source>
</reference>
<name>A0ABR3FVK1_9AGAR</name>
<dbReference type="PANTHER" id="PTHR13360:SF1">
    <property type="entry name" value="ACTIVATING SIGNAL COINTEGRATOR 1 COMPLEX SUBUNIT 1"/>
    <property type="match status" value="1"/>
</dbReference>